<name>A0A9W6LLT6_9FUSO</name>
<keyword evidence="5" id="KW-0175">Coiled coil</keyword>
<dbReference type="InterPro" id="IPR006665">
    <property type="entry name" value="OmpA-like"/>
</dbReference>
<dbReference type="CDD" id="cd07185">
    <property type="entry name" value="OmpA_C-like"/>
    <property type="match status" value="1"/>
</dbReference>
<dbReference type="SUPFAM" id="SSF103088">
    <property type="entry name" value="OmpA-like"/>
    <property type="match status" value="1"/>
</dbReference>
<accession>A0A9W6LLT6</accession>
<evidence type="ECO:0000256" key="3">
    <source>
        <dbReference type="ARBA" id="ARBA00023237"/>
    </source>
</evidence>
<reference evidence="8" key="1">
    <citation type="submission" date="2022-12" db="EMBL/GenBank/DDBJ databases">
        <title>Reference genome sequencing for broad-spectrum identification of bacterial and archaeal isolates by mass spectrometry.</title>
        <authorList>
            <person name="Sekiguchi Y."/>
            <person name="Tourlousse D.M."/>
        </authorList>
    </citation>
    <scope>NUCLEOTIDE SEQUENCE</scope>
    <source>
        <strain evidence="8">10succ1</strain>
    </source>
</reference>
<evidence type="ECO:0000256" key="1">
    <source>
        <dbReference type="ARBA" id="ARBA00004442"/>
    </source>
</evidence>
<dbReference type="Gene3D" id="3.30.1330.60">
    <property type="entry name" value="OmpA-like domain"/>
    <property type="match status" value="1"/>
</dbReference>
<keyword evidence="9" id="KW-1185">Reference proteome</keyword>
<dbReference type="InterPro" id="IPR006664">
    <property type="entry name" value="OMP_bac"/>
</dbReference>
<evidence type="ECO:0000313" key="9">
    <source>
        <dbReference type="Proteomes" id="UP001144471"/>
    </source>
</evidence>
<gene>
    <name evidence="8" type="ORF">PM10SUCC1_05840</name>
</gene>
<evidence type="ECO:0000256" key="5">
    <source>
        <dbReference type="SAM" id="Coils"/>
    </source>
</evidence>
<evidence type="ECO:0000313" key="8">
    <source>
        <dbReference type="EMBL" id="GLI55069.1"/>
    </source>
</evidence>
<dbReference type="InterPro" id="IPR036737">
    <property type="entry name" value="OmpA-like_sf"/>
</dbReference>
<proteinExistence type="predicted"/>
<comment type="caution">
    <text evidence="8">The sequence shown here is derived from an EMBL/GenBank/DDBJ whole genome shotgun (WGS) entry which is preliminary data.</text>
</comment>
<sequence>MKKLQILLAALTICTAANAAQLELKGGFEPFREGKNGYADFDRGASIGAEALFNCEDKPFDYGFGIERKSHFKGDSRSSNDLSGANAYPIYLTGKSFVSDDLFYVVGRLGWAMYENSGAEDGLYAGLGIGKQYGNITLEGMYEHFDVNTSSKFYSADQAGVFSLKVGYRFGENRRDVIAREKEETARLEQERYQAEEARLAAEKEAKEKEEAARLLAEEEALRAEETARAAAREEMLEKYSSITLSASYGVNELTTSELDSGLMDKINTDLADEAGVIEVKAYTDSKGSESYNKKLSQDRADKVADAIREKLTNENIEVKAEGLGETNFLNDNSTAELRRANRRVEIKFIAE</sequence>
<feature type="domain" description="OmpA-like" evidence="7">
    <location>
        <begin position="236"/>
        <end position="352"/>
    </location>
</feature>
<feature type="chain" id="PRO_5040980941" description="OmpA-like domain-containing protein" evidence="6">
    <location>
        <begin position="20"/>
        <end position="352"/>
    </location>
</feature>
<protein>
    <recommendedName>
        <fullName evidence="7">OmpA-like domain-containing protein</fullName>
    </recommendedName>
</protein>
<feature type="signal peptide" evidence="6">
    <location>
        <begin position="1"/>
        <end position="19"/>
    </location>
</feature>
<dbReference type="Proteomes" id="UP001144471">
    <property type="component" value="Unassembled WGS sequence"/>
</dbReference>
<dbReference type="Pfam" id="PF00691">
    <property type="entry name" value="OmpA"/>
    <property type="match status" value="1"/>
</dbReference>
<dbReference type="PANTHER" id="PTHR30329:SF21">
    <property type="entry name" value="LIPOPROTEIN YIAD-RELATED"/>
    <property type="match status" value="1"/>
</dbReference>
<dbReference type="InterPro" id="IPR050330">
    <property type="entry name" value="Bact_OuterMem_StrucFunc"/>
</dbReference>
<evidence type="ECO:0000256" key="6">
    <source>
        <dbReference type="SAM" id="SignalP"/>
    </source>
</evidence>
<evidence type="ECO:0000256" key="4">
    <source>
        <dbReference type="PROSITE-ProRule" id="PRU00473"/>
    </source>
</evidence>
<dbReference type="EMBL" id="BSDY01000002">
    <property type="protein sequence ID" value="GLI55069.1"/>
    <property type="molecule type" value="Genomic_DNA"/>
</dbReference>
<dbReference type="GO" id="GO:0009279">
    <property type="term" value="C:cell outer membrane"/>
    <property type="evidence" value="ECO:0007669"/>
    <property type="project" value="UniProtKB-SubCell"/>
</dbReference>
<evidence type="ECO:0000256" key="2">
    <source>
        <dbReference type="ARBA" id="ARBA00023136"/>
    </source>
</evidence>
<organism evidence="8 9">
    <name type="scientific">Propionigenium maris DSM 9537</name>
    <dbReference type="NCBI Taxonomy" id="1123000"/>
    <lineage>
        <taxon>Bacteria</taxon>
        <taxon>Fusobacteriati</taxon>
        <taxon>Fusobacteriota</taxon>
        <taxon>Fusobacteriia</taxon>
        <taxon>Fusobacteriales</taxon>
        <taxon>Fusobacteriaceae</taxon>
        <taxon>Propionigenium</taxon>
    </lineage>
</organism>
<dbReference type="PROSITE" id="PS51123">
    <property type="entry name" value="OMPA_2"/>
    <property type="match status" value="1"/>
</dbReference>
<dbReference type="PANTHER" id="PTHR30329">
    <property type="entry name" value="STATOR ELEMENT OF FLAGELLAR MOTOR COMPLEX"/>
    <property type="match status" value="1"/>
</dbReference>
<comment type="subcellular location">
    <subcellularLocation>
        <location evidence="1">Cell outer membrane</location>
    </subcellularLocation>
</comment>
<evidence type="ECO:0000259" key="7">
    <source>
        <dbReference type="PROSITE" id="PS51123"/>
    </source>
</evidence>
<keyword evidence="2 4" id="KW-0472">Membrane</keyword>
<keyword evidence="3" id="KW-0998">Cell outer membrane</keyword>
<dbReference type="RefSeq" id="WP_281833310.1">
    <property type="nucleotide sequence ID" value="NZ_BSDY01000002.1"/>
</dbReference>
<feature type="coiled-coil region" evidence="5">
    <location>
        <begin position="178"/>
        <end position="235"/>
    </location>
</feature>
<dbReference type="PRINTS" id="PR01021">
    <property type="entry name" value="OMPADOMAIN"/>
</dbReference>
<dbReference type="AlphaFoldDB" id="A0A9W6LLT6"/>
<keyword evidence="6" id="KW-0732">Signal</keyword>